<accession>A0A815Y9F9</accession>
<name>A0A815Y9F9_9BILA</name>
<dbReference type="Proteomes" id="UP000681722">
    <property type="component" value="Unassembled WGS sequence"/>
</dbReference>
<comment type="caution">
    <text evidence="1">The sequence shown here is derived from an EMBL/GenBank/DDBJ whole genome shotgun (WGS) entry which is preliminary data.</text>
</comment>
<sequence length="451" mass="52670">MVRRGGDERLKELNSIDARNFKLCAQLTTKHTLEEYLGNHPLLLSIFKNYRAAKFDELTLFYVFMMSLPHWALESKLYNRDTHEYTTVKFLAIIRGESVCNKSGYMKRIREACLFIERYFREMFIDDTDGKFKTTMIESLSTAKLISDLETSSKFISSDEETPLNNIDFFDPQSKEAQHNQTIVISGFNGIYLLLRGTMMYAKVIRDRSLSMLAPTTGLYERLMYWCISKDNFVTETVALNNSLASMEYLYIIRILIGFRLYQLNDDAYHYLKPITDGLRMNETPIEIKSKPSFYNRRDLAVERRSADLIERLAMMFQTLFDIETILKDIKDIQFSTIKRVVYEQFKEKICTTFYKNDDAGTVNDSIIDYSSGDDIKEYDEVRITSIPEAPKKSLKISLEAAQTAVRFYDDILFPTSLQLFNCQPDSQQNMLKNNENERKILDLPFNMFTT</sequence>
<organism evidence="1 3">
    <name type="scientific">Didymodactylos carnosus</name>
    <dbReference type="NCBI Taxonomy" id="1234261"/>
    <lineage>
        <taxon>Eukaryota</taxon>
        <taxon>Metazoa</taxon>
        <taxon>Spiralia</taxon>
        <taxon>Gnathifera</taxon>
        <taxon>Rotifera</taxon>
        <taxon>Eurotatoria</taxon>
        <taxon>Bdelloidea</taxon>
        <taxon>Philodinida</taxon>
        <taxon>Philodinidae</taxon>
        <taxon>Didymodactylos</taxon>
    </lineage>
</organism>
<protein>
    <submittedName>
        <fullName evidence="1">Uncharacterized protein</fullName>
    </submittedName>
</protein>
<evidence type="ECO:0000313" key="1">
    <source>
        <dbReference type="EMBL" id="CAF1567542.1"/>
    </source>
</evidence>
<keyword evidence="3" id="KW-1185">Reference proteome</keyword>
<gene>
    <name evidence="1" type="ORF">GPM918_LOCUS40177</name>
    <name evidence="2" type="ORF">SRO942_LOCUS41101</name>
</gene>
<dbReference type="Proteomes" id="UP000663829">
    <property type="component" value="Unassembled WGS sequence"/>
</dbReference>
<evidence type="ECO:0000313" key="2">
    <source>
        <dbReference type="EMBL" id="CAF4429969.1"/>
    </source>
</evidence>
<dbReference type="EMBL" id="CAJOBC010095050">
    <property type="protein sequence ID" value="CAF4429969.1"/>
    <property type="molecule type" value="Genomic_DNA"/>
</dbReference>
<evidence type="ECO:0000313" key="3">
    <source>
        <dbReference type="Proteomes" id="UP000663829"/>
    </source>
</evidence>
<dbReference type="AlphaFoldDB" id="A0A815Y9F9"/>
<feature type="non-terminal residue" evidence="1">
    <location>
        <position position="451"/>
    </location>
</feature>
<proteinExistence type="predicted"/>
<dbReference type="OrthoDB" id="10006791at2759"/>
<reference evidence="1" key="1">
    <citation type="submission" date="2021-02" db="EMBL/GenBank/DDBJ databases">
        <authorList>
            <person name="Nowell W R."/>
        </authorList>
    </citation>
    <scope>NUCLEOTIDE SEQUENCE</scope>
</reference>
<dbReference type="EMBL" id="CAJNOQ010029251">
    <property type="protein sequence ID" value="CAF1567542.1"/>
    <property type="molecule type" value="Genomic_DNA"/>
</dbReference>